<evidence type="ECO:0000313" key="1">
    <source>
        <dbReference type="EMBL" id="ANX00751.1"/>
    </source>
</evidence>
<evidence type="ECO:0000313" key="2">
    <source>
        <dbReference type="Proteomes" id="UP000092931"/>
    </source>
</evidence>
<protein>
    <submittedName>
        <fullName evidence="1">Uncharacterized protein</fullName>
    </submittedName>
</protein>
<dbReference type="AlphaFoldDB" id="A0A1B1YJ17"/>
<reference evidence="1 2" key="1">
    <citation type="submission" date="2016-02" db="EMBL/GenBank/DDBJ databases">
        <title>Comparison of Clostridium stercorarium subspecies using comparative genomics and transcriptomics.</title>
        <authorList>
            <person name="Schellenberg J."/>
            <person name="Thallinger G."/>
            <person name="Levin D.B."/>
            <person name="Zhang X."/>
            <person name="Alvare G."/>
            <person name="Fristensky B."/>
            <person name="Sparling R."/>
        </authorList>
    </citation>
    <scope>NUCLEOTIDE SEQUENCE [LARGE SCALE GENOMIC DNA]</scope>
    <source>
        <strain evidence="1 2">DSM 9219</strain>
    </source>
</reference>
<sequence length="70" mass="8162">MFFPCFTATGLSRVGAVRNGKDRVPEVKNIWHEDDFMPAEEVREEIAGCFNRFADFNECKNVIYLYKILI</sequence>
<proteinExistence type="predicted"/>
<gene>
    <name evidence="1" type="ORF">CSTERLE_03710</name>
</gene>
<dbReference type="Proteomes" id="UP000092931">
    <property type="component" value="Chromosome"/>
</dbReference>
<dbReference type="EMBL" id="CP014673">
    <property type="protein sequence ID" value="ANX00751.1"/>
    <property type="molecule type" value="Genomic_DNA"/>
</dbReference>
<accession>A0A1B1YJ17</accession>
<organism evidence="1 2">
    <name type="scientific">Thermoclostridium stercorarium subsp. leptospartum DSM 9219</name>
    <dbReference type="NCBI Taxonomy" id="1346611"/>
    <lineage>
        <taxon>Bacteria</taxon>
        <taxon>Bacillati</taxon>
        <taxon>Bacillota</taxon>
        <taxon>Clostridia</taxon>
        <taxon>Eubacteriales</taxon>
        <taxon>Oscillospiraceae</taxon>
        <taxon>Thermoclostridium</taxon>
    </lineage>
</organism>
<name>A0A1B1YJ17_THEST</name>